<proteinExistence type="predicted"/>
<dbReference type="STRING" id="1834191.A5886_001421"/>
<gene>
    <name evidence="2" type="ORF">A5886_001421</name>
</gene>
<dbReference type="SUPFAM" id="SSF49785">
    <property type="entry name" value="Galactose-binding domain-like"/>
    <property type="match status" value="1"/>
</dbReference>
<dbReference type="PANTHER" id="PTHR33307">
    <property type="entry name" value="ALPHA-RHAMNOSIDASE (EUROFUNG)"/>
    <property type="match status" value="1"/>
</dbReference>
<dbReference type="InterPro" id="IPR008979">
    <property type="entry name" value="Galactose-bd-like_sf"/>
</dbReference>
<dbReference type="Proteomes" id="UP000195043">
    <property type="component" value="Unassembled WGS sequence"/>
</dbReference>
<dbReference type="Pfam" id="PF08531">
    <property type="entry name" value="Bac_rhamnosid_N"/>
    <property type="match status" value="1"/>
</dbReference>
<sequence length="198" mass="23212">MFITEFDGVTDLKKDGLADCFYTFNGKWVKNSITYDYGEEDKNYYNKNPHTLIRKKFMVETFKNSRLLIAVLGYYLCYINGHRVGDYELNSDWTNYKKRVYYDEYDVSSYLIEGENEITIELGNGMYNPSPLRLFGKYNLRERLAEIGESQIVCDLYIDGQLMLLSDESWESSAGNLIFNNAYLGEMIDLDLIENPWL</sequence>
<keyword evidence="3" id="KW-1185">Reference proteome</keyword>
<evidence type="ECO:0000313" key="2">
    <source>
        <dbReference type="EMBL" id="OTN76344.1"/>
    </source>
</evidence>
<dbReference type="Gene3D" id="2.60.120.260">
    <property type="entry name" value="Galactose-binding domain-like"/>
    <property type="match status" value="1"/>
</dbReference>
<reference evidence="2 3" key="1">
    <citation type="submission" date="2017-05" db="EMBL/GenBank/DDBJ databases">
        <title>The Genome Sequence of Enterococcus sp. 8G7_MSG3316.</title>
        <authorList>
            <consortium name="The Broad Institute Genomics Platform"/>
            <consortium name="The Broad Institute Genomic Center for Infectious Diseases"/>
            <person name="Earl A."/>
            <person name="Manson A."/>
            <person name="Schwartman J."/>
            <person name="Gilmore M."/>
            <person name="Abouelleil A."/>
            <person name="Cao P."/>
            <person name="Chapman S."/>
            <person name="Cusick C."/>
            <person name="Shea T."/>
            <person name="Young S."/>
            <person name="Neafsey D."/>
            <person name="Nusbaum C."/>
            <person name="Birren B."/>
        </authorList>
    </citation>
    <scope>NUCLEOTIDE SEQUENCE [LARGE SCALE GENOMIC DNA]</scope>
    <source>
        <strain evidence="2 3">8G7_MSG3316</strain>
    </source>
</reference>
<name>A0A242A5P2_9ENTE</name>
<accession>A0A242A5P2</accession>
<dbReference type="EMBL" id="NGKU01000001">
    <property type="protein sequence ID" value="OTN76344.1"/>
    <property type="molecule type" value="Genomic_DNA"/>
</dbReference>
<evidence type="ECO:0000259" key="1">
    <source>
        <dbReference type="Pfam" id="PF08531"/>
    </source>
</evidence>
<dbReference type="AlphaFoldDB" id="A0A242A5P2"/>
<dbReference type="InterPro" id="IPR016007">
    <property type="entry name" value="Alpha_rhamnosid"/>
</dbReference>
<dbReference type="PANTHER" id="PTHR33307:SF6">
    <property type="entry name" value="ALPHA-RHAMNOSIDASE (EUROFUNG)-RELATED"/>
    <property type="match status" value="1"/>
</dbReference>
<comment type="caution">
    <text evidence="2">The sequence shown here is derived from an EMBL/GenBank/DDBJ whole genome shotgun (WGS) entry which is preliminary data.</text>
</comment>
<feature type="domain" description="Bacterial alpha-L-rhamnosidase N-terminal" evidence="1">
    <location>
        <begin position="62"/>
        <end position="194"/>
    </location>
</feature>
<dbReference type="InterPro" id="IPR013737">
    <property type="entry name" value="Bac_rhamnosid_N"/>
</dbReference>
<evidence type="ECO:0000313" key="3">
    <source>
        <dbReference type="Proteomes" id="UP000195043"/>
    </source>
</evidence>
<organism evidence="2 3">
    <name type="scientific">Candidatus Enterococcus testudinis</name>
    <dbReference type="NCBI Taxonomy" id="1834191"/>
    <lineage>
        <taxon>Bacteria</taxon>
        <taxon>Bacillati</taxon>
        <taxon>Bacillota</taxon>
        <taxon>Bacilli</taxon>
        <taxon>Lactobacillales</taxon>
        <taxon>Enterococcaceae</taxon>
        <taxon>Enterococcus</taxon>
    </lineage>
</organism>
<protein>
    <recommendedName>
        <fullName evidence="1">Bacterial alpha-L-rhamnosidase N-terminal domain-containing protein</fullName>
    </recommendedName>
</protein>